<proteinExistence type="predicted"/>
<dbReference type="GO" id="GO:0009239">
    <property type="term" value="P:enterobactin biosynthetic process"/>
    <property type="evidence" value="ECO:0007669"/>
    <property type="project" value="TreeGrafter"/>
</dbReference>
<evidence type="ECO:0000313" key="2">
    <source>
        <dbReference type="EMBL" id="VFK24086.1"/>
    </source>
</evidence>
<dbReference type="PANTHER" id="PTHR45527:SF1">
    <property type="entry name" value="FATTY ACID SYNTHASE"/>
    <property type="match status" value="1"/>
</dbReference>
<dbReference type="AlphaFoldDB" id="A0A450X467"/>
<gene>
    <name evidence="2" type="ORF">BECKLPF1236B_GA0070989_13921</name>
</gene>
<dbReference type="GO" id="GO:0005829">
    <property type="term" value="C:cytosol"/>
    <property type="evidence" value="ECO:0007669"/>
    <property type="project" value="TreeGrafter"/>
</dbReference>
<feature type="domain" description="Condensation" evidence="1">
    <location>
        <begin position="2"/>
        <end position="362"/>
    </location>
</feature>
<sequence>MKHYPLSSSQLDFWFDQILHPHMPLYNIGGYVRINGPIDPDLFQQALDRVIRENDALRIILHEGKDLPTQTFAEDVSSGLDFHDFSRPEGGPESAHESALAWMQRAFEKPFPLYEKPLFRFALCKVADDRYYWLKAYHHIISDGWAISLIVQRVASAYNTLANEESSEARDASLDPSPYRDFVENDKRYLGSERFSKAKDYWRNKYRELPEPLLIPHHAVKFQGQTIPSQRSTLRLSRDFYDRLVGFAEEHRTSTFHVILGAFYCYFTRTAEREDFAVGLPTLNRTNTAFKQTVGSFAGINPAWFRLGTDLDFVALMAGIRRELQADYRHQRLPMSEINRQTALQYGRGLFDLTLSYAGHDYDVHFDGASTRSTFLANGFYPQSHGLFVTIEEFHRIDDVNIYFETFARKDPY</sequence>
<dbReference type="GO" id="GO:0009366">
    <property type="term" value="C:enterobactin synthetase complex"/>
    <property type="evidence" value="ECO:0007669"/>
    <property type="project" value="TreeGrafter"/>
</dbReference>
<organism evidence="2">
    <name type="scientific">Candidatus Kentrum sp. LPFa</name>
    <dbReference type="NCBI Taxonomy" id="2126335"/>
    <lineage>
        <taxon>Bacteria</taxon>
        <taxon>Pseudomonadati</taxon>
        <taxon>Pseudomonadota</taxon>
        <taxon>Gammaproteobacteria</taxon>
        <taxon>Candidatus Kentrum</taxon>
    </lineage>
</organism>
<accession>A0A450X467</accession>
<dbReference type="GO" id="GO:0047527">
    <property type="term" value="F:2,3-dihydroxybenzoate-serine ligase activity"/>
    <property type="evidence" value="ECO:0007669"/>
    <property type="project" value="TreeGrafter"/>
</dbReference>
<dbReference type="PANTHER" id="PTHR45527">
    <property type="entry name" value="NONRIBOSOMAL PEPTIDE SYNTHETASE"/>
    <property type="match status" value="1"/>
</dbReference>
<dbReference type="GO" id="GO:0031177">
    <property type="term" value="F:phosphopantetheine binding"/>
    <property type="evidence" value="ECO:0007669"/>
    <property type="project" value="TreeGrafter"/>
</dbReference>
<reference evidence="2" key="1">
    <citation type="submission" date="2019-02" db="EMBL/GenBank/DDBJ databases">
        <authorList>
            <person name="Gruber-Vodicka R. H."/>
            <person name="Seah K. B. B."/>
        </authorList>
    </citation>
    <scope>NUCLEOTIDE SEQUENCE</scope>
    <source>
        <strain evidence="2">BECK_S313</strain>
    </source>
</reference>
<dbReference type="GO" id="GO:0043041">
    <property type="term" value="P:amino acid activation for nonribosomal peptide biosynthetic process"/>
    <property type="evidence" value="ECO:0007669"/>
    <property type="project" value="TreeGrafter"/>
</dbReference>
<protein>
    <submittedName>
        <fullName evidence="2">Condensation domain-containing protein</fullName>
    </submittedName>
</protein>
<dbReference type="InterPro" id="IPR023213">
    <property type="entry name" value="CAT-like_dom_sf"/>
</dbReference>
<dbReference type="EMBL" id="CAADFK010000392">
    <property type="protein sequence ID" value="VFK24086.1"/>
    <property type="molecule type" value="Genomic_DNA"/>
</dbReference>
<dbReference type="Pfam" id="PF00668">
    <property type="entry name" value="Condensation"/>
    <property type="match status" value="1"/>
</dbReference>
<name>A0A450X467_9GAMM</name>
<dbReference type="Gene3D" id="3.30.559.30">
    <property type="entry name" value="Nonribosomal peptide synthetase, condensation domain"/>
    <property type="match status" value="1"/>
</dbReference>
<evidence type="ECO:0000259" key="1">
    <source>
        <dbReference type="Pfam" id="PF00668"/>
    </source>
</evidence>
<dbReference type="SUPFAM" id="SSF52777">
    <property type="entry name" value="CoA-dependent acyltransferases"/>
    <property type="match status" value="2"/>
</dbReference>
<dbReference type="InterPro" id="IPR001242">
    <property type="entry name" value="Condensation_dom"/>
</dbReference>
<dbReference type="Gene3D" id="3.30.559.10">
    <property type="entry name" value="Chloramphenicol acetyltransferase-like domain"/>
    <property type="match status" value="1"/>
</dbReference>